<evidence type="ECO:0000313" key="8">
    <source>
        <dbReference type="Proteomes" id="UP000178851"/>
    </source>
</evidence>
<reference evidence="7 8" key="1">
    <citation type="journal article" date="2016" name="Nat. Commun.">
        <title>Thousands of microbial genomes shed light on interconnected biogeochemical processes in an aquifer system.</title>
        <authorList>
            <person name="Anantharaman K."/>
            <person name="Brown C.T."/>
            <person name="Hug L.A."/>
            <person name="Sharon I."/>
            <person name="Castelle C.J."/>
            <person name="Probst A.J."/>
            <person name="Thomas B.C."/>
            <person name="Singh A."/>
            <person name="Wilkins M.J."/>
            <person name="Karaoz U."/>
            <person name="Brodie E.L."/>
            <person name="Williams K.H."/>
            <person name="Hubbard S.S."/>
            <person name="Banfield J.F."/>
        </authorList>
    </citation>
    <scope>NUCLEOTIDE SEQUENCE [LARGE SCALE GENOMIC DNA]</scope>
</reference>
<sequence length="110" mass="12117">MLKFKIGDTVKITSGKDKGREGKIEKIFPKVGKVLVPGVNIFKKHVKKAVSRDGKGGIFEISRPLTFASIGLICPNCKKLTRVSFRVDSLGKARVCSKCKVAIEKNKNEK</sequence>
<name>A0A1F7YA26_9BACT</name>
<feature type="domain" description="KOW" evidence="6">
    <location>
        <begin position="3"/>
        <end position="30"/>
    </location>
</feature>
<evidence type="ECO:0000313" key="7">
    <source>
        <dbReference type="EMBL" id="OGM24196.1"/>
    </source>
</evidence>
<dbReference type="PANTHER" id="PTHR12903">
    <property type="entry name" value="MITOCHONDRIAL RIBOSOMAL PROTEIN L24"/>
    <property type="match status" value="1"/>
</dbReference>
<dbReference type="Proteomes" id="UP000178851">
    <property type="component" value="Unassembled WGS sequence"/>
</dbReference>
<keyword evidence="5" id="KW-0694">RNA-binding</keyword>
<dbReference type="HAMAP" id="MF_01326_B">
    <property type="entry name" value="Ribosomal_uL24_B"/>
    <property type="match status" value="1"/>
</dbReference>
<dbReference type="InterPro" id="IPR057264">
    <property type="entry name" value="Ribosomal_uL24_C"/>
</dbReference>
<dbReference type="SUPFAM" id="SSF50104">
    <property type="entry name" value="Translation proteins SH3-like domain"/>
    <property type="match status" value="1"/>
</dbReference>
<dbReference type="Pfam" id="PF17136">
    <property type="entry name" value="ribosomal_L24"/>
    <property type="match status" value="1"/>
</dbReference>
<comment type="function">
    <text evidence="5">One of two assembly initiator proteins, it binds directly to the 5'-end of the 23S rRNA, where it nucleates assembly of the 50S subunit.</text>
</comment>
<dbReference type="InterPro" id="IPR005824">
    <property type="entry name" value="KOW"/>
</dbReference>
<dbReference type="InterPro" id="IPR041988">
    <property type="entry name" value="Ribosomal_uL24_KOW"/>
</dbReference>
<accession>A0A1F7YA26</accession>
<keyword evidence="2 5" id="KW-0689">Ribosomal protein</keyword>
<dbReference type="AlphaFoldDB" id="A0A1F7YA26"/>
<dbReference type="CDD" id="cd06089">
    <property type="entry name" value="KOW_RPL26"/>
    <property type="match status" value="1"/>
</dbReference>
<dbReference type="EMBL" id="MGGI01000033">
    <property type="protein sequence ID" value="OGM24196.1"/>
    <property type="molecule type" value="Genomic_DNA"/>
</dbReference>
<dbReference type="SMART" id="SM00739">
    <property type="entry name" value="KOW"/>
    <property type="match status" value="1"/>
</dbReference>
<dbReference type="Pfam" id="PF00467">
    <property type="entry name" value="KOW"/>
    <property type="match status" value="1"/>
</dbReference>
<protein>
    <recommendedName>
        <fullName evidence="4 5">Large ribosomal subunit protein uL24</fullName>
    </recommendedName>
</protein>
<evidence type="ECO:0000256" key="4">
    <source>
        <dbReference type="ARBA" id="ARBA00035206"/>
    </source>
</evidence>
<keyword evidence="3 5" id="KW-0687">Ribonucleoprotein</keyword>
<gene>
    <name evidence="5" type="primary">rplX</name>
    <name evidence="7" type="ORF">A2627_04875</name>
</gene>
<comment type="similarity">
    <text evidence="1 5">Belongs to the universal ribosomal protein uL24 family.</text>
</comment>
<comment type="subunit">
    <text evidence="5">Part of the 50S ribosomal subunit.</text>
</comment>
<dbReference type="GO" id="GO:0003735">
    <property type="term" value="F:structural constituent of ribosome"/>
    <property type="evidence" value="ECO:0007669"/>
    <property type="project" value="InterPro"/>
</dbReference>
<keyword evidence="5" id="KW-0699">rRNA-binding</keyword>
<proteinExistence type="inferred from homology"/>
<dbReference type="InterPro" id="IPR003256">
    <property type="entry name" value="Ribosomal_uL24"/>
</dbReference>
<evidence type="ECO:0000256" key="2">
    <source>
        <dbReference type="ARBA" id="ARBA00022980"/>
    </source>
</evidence>
<dbReference type="InterPro" id="IPR014722">
    <property type="entry name" value="Rib_uL2_dom2"/>
</dbReference>
<dbReference type="GO" id="GO:0006412">
    <property type="term" value="P:translation"/>
    <property type="evidence" value="ECO:0007669"/>
    <property type="project" value="UniProtKB-UniRule"/>
</dbReference>
<organism evidence="7 8">
    <name type="scientific">Candidatus Woesebacteria bacterium RIFCSPHIGHO2_01_FULL_39_28</name>
    <dbReference type="NCBI Taxonomy" id="1802496"/>
    <lineage>
        <taxon>Bacteria</taxon>
        <taxon>Candidatus Woeseibacteriota</taxon>
    </lineage>
</organism>
<dbReference type="Gene3D" id="2.30.30.30">
    <property type="match status" value="1"/>
</dbReference>
<dbReference type="GO" id="GO:1990904">
    <property type="term" value="C:ribonucleoprotein complex"/>
    <property type="evidence" value="ECO:0007669"/>
    <property type="project" value="UniProtKB-KW"/>
</dbReference>
<dbReference type="NCBIfam" id="TIGR01079">
    <property type="entry name" value="rplX_bact"/>
    <property type="match status" value="1"/>
</dbReference>
<evidence type="ECO:0000256" key="1">
    <source>
        <dbReference type="ARBA" id="ARBA00010618"/>
    </source>
</evidence>
<evidence type="ECO:0000259" key="6">
    <source>
        <dbReference type="SMART" id="SM00739"/>
    </source>
</evidence>
<comment type="function">
    <text evidence="5">One of the proteins that surrounds the polypeptide exit tunnel on the outside of the subunit.</text>
</comment>
<dbReference type="GO" id="GO:0019843">
    <property type="term" value="F:rRNA binding"/>
    <property type="evidence" value="ECO:0007669"/>
    <property type="project" value="UniProtKB-UniRule"/>
</dbReference>
<evidence type="ECO:0000256" key="5">
    <source>
        <dbReference type="HAMAP-Rule" id="MF_01326"/>
    </source>
</evidence>
<evidence type="ECO:0000256" key="3">
    <source>
        <dbReference type="ARBA" id="ARBA00023274"/>
    </source>
</evidence>
<comment type="caution">
    <text evidence="7">The sequence shown here is derived from an EMBL/GenBank/DDBJ whole genome shotgun (WGS) entry which is preliminary data.</text>
</comment>
<dbReference type="GO" id="GO:0005840">
    <property type="term" value="C:ribosome"/>
    <property type="evidence" value="ECO:0007669"/>
    <property type="project" value="UniProtKB-KW"/>
</dbReference>
<dbReference type="InterPro" id="IPR008991">
    <property type="entry name" value="Translation_prot_SH3-like_sf"/>
</dbReference>